<evidence type="ECO:0000256" key="9">
    <source>
        <dbReference type="ARBA" id="ARBA00023134"/>
    </source>
</evidence>
<dbReference type="UniPathway" id="UPA00574">
    <property type="reaction ID" value="UER00637"/>
</dbReference>
<dbReference type="GO" id="GO:0044211">
    <property type="term" value="P:CTP salvage"/>
    <property type="evidence" value="ECO:0007669"/>
    <property type="project" value="UniProtKB-UniPathway"/>
</dbReference>
<dbReference type="Pfam" id="PF14681">
    <property type="entry name" value="UPRTase"/>
    <property type="match status" value="1"/>
</dbReference>
<dbReference type="RefSeq" id="XP_027353041.1">
    <property type="nucleotide sequence ID" value="XM_027497240.1"/>
</dbReference>
<dbReference type="GO" id="GO:0044206">
    <property type="term" value="P:UMP salvage"/>
    <property type="evidence" value="ECO:0007669"/>
    <property type="project" value="UniProtKB-UniPathway"/>
</dbReference>
<comment type="pathway">
    <text evidence="1 11">Pyrimidine metabolism; UMP biosynthesis via salvage pathway; UMP from uridine: step 1/1.</text>
</comment>
<name>A0A8B8L9N5_ABRPR</name>
<dbReference type="SUPFAM" id="SSF53271">
    <property type="entry name" value="PRTase-like"/>
    <property type="match status" value="1"/>
</dbReference>
<dbReference type="Proteomes" id="UP000694853">
    <property type="component" value="Unplaced"/>
</dbReference>
<dbReference type="NCBIfam" id="NF004018">
    <property type="entry name" value="PRK05480.1"/>
    <property type="match status" value="1"/>
</dbReference>
<keyword evidence="10" id="KW-0511">Multifunctional enzyme</keyword>
<keyword evidence="11" id="KW-0067">ATP-binding</keyword>
<proteinExistence type="inferred from homology"/>
<dbReference type="UniPathway" id="UPA00579">
    <property type="reaction ID" value="UER00640"/>
</dbReference>
<dbReference type="InterPro" id="IPR000764">
    <property type="entry name" value="Uridine_kinase-like"/>
</dbReference>
<dbReference type="GO" id="GO:0005524">
    <property type="term" value="F:ATP binding"/>
    <property type="evidence" value="ECO:0007669"/>
    <property type="project" value="UniProtKB-KW"/>
</dbReference>
<organism evidence="13 14">
    <name type="scientific">Abrus precatorius</name>
    <name type="common">Indian licorice</name>
    <name type="synonym">Glycine abrus</name>
    <dbReference type="NCBI Taxonomy" id="3816"/>
    <lineage>
        <taxon>Eukaryota</taxon>
        <taxon>Viridiplantae</taxon>
        <taxon>Streptophyta</taxon>
        <taxon>Embryophyta</taxon>
        <taxon>Tracheophyta</taxon>
        <taxon>Spermatophyta</taxon>
        <taxon>Magnoliopsida</taxon>
        <taxon>eudicotyledons</taxon>
        <taxon>Gunneridae</taxon>
        <taxon>Pentapetalae</taxon>
        <taxon>rosids</taxon>
        <taxon>fabids</taxon>
        <taxon>Fabales</taxon>
        <taxon>Fabaceae</taxon>
        <taxon>Papilionoideae</taxon>
        <taxon>50 kb inversion clade</taxon>
        <taxon>NPAAA clade</taxon>
        <taxon>indigoferoid/millettioid clade</taxon>
        <taxon>Abreae</taxon>
        <taxon>Abrus</taxon>
    </lineage>
</organism>
<evidence type="ECO:0000256" key="1">
    <source>
        <dbReference type="ARBA" id="ARBA00004690"/>
    </source>
</evidence>
<accession>A0A8B8L9N5</accession>
<dbReference type="InterPro" id="IPR006083">
    <property type="entry name" value="PRK/URK"/>
</dbReference>
<dbReference type="GeneID" id="113863603"/>
<dbReference type="InterPro" id="IPR029057">
    <property type="entry name" value="PRTase-like"/>
</dbReference>
<evidence type="ECO:0000256" key="2">
    <source>
        <dbReference type="ARBA" id="ARBA00004784"/>
    </source>
</evidence>
<dbReference type="InterPro" id="IPR000836">
    <property type="entry name" value="PRTase_dom"/>
</dbReference>
<reference evidence="14" key="2">
    <citation type="submission" date="2025-08" db="UniProtKB">
        <authorList>
            <consortium name="RefSeq"/>
        </authorList>
    </citation>
    <scope>IDENTIFICATION</scope>
    <source>
        <tissue evidence="14">Young leaves</tissue>
    </source>
</reference>
<keyword evidence="7 11" id="KW-0547">Nucleotide-binding</keyword>
<feature type="domain" description="UvrC family homology region profile" evidence="12">
    <location>
        <begin position="150"/>
        <end position="233"/>
    </location>
</feature>
<dbReference type="NCBIfam" id="TIGR00235">
    <property type="entry name" value="udk"/>
    <property type="match status" value="1"/>
</dbReference>
<dbReference type="GO" id="GO:0009381">
    <property type="term" value="F:excinuclease ABC activity"/>
    <property type="evidence" value="ECO:0007669"/>
    <property type="project" value="InterPro"/>
</dbReference>
<evidence type="ECO:0000256" key="10">
    <source>
        <dbReference type="ARBA" id="ARBA00023268"/>
    </source>
</evidence>
<dbReference type="PROSITE" id="PS50165">
    <property type="entry name" value="UVRC"/>
    <property type="match status" value="1"/>
</dbReference>
<evidence type="ECO:0000256" key="6">
    <source>
        <dbReference type="ARBA" id="ARBA00022679"/>
    </source>
</evidence>
<comment type="catalytic activity">
    <reaction evidence="11">
        <text>uridine + ATP = UMP + ADP + H(+)</text>
        <dbReference type="Rhea" id="RHEA:16825"/>
        <dbReference type="ChEBI" id="CHEBI:15378"/>
        <dbReference type="ChEBI" id="CHEBI:16704"/>
        <dbReference type="ChEBI" id="CHEBI:30616"/>
        <dbReference type="ChEBI" id="CHEBI:57865"/>
        <dbReference type="ChEBI" id="CHEBI:456216"/>
        <dbReference type="EC" id="2.7.1.48"/>
    </reaction>
</comment>
<dbReference type="EC" id="2.7.1.48" evidence="11"/>
<keyword evidence="13" id="KW-1185">Reference proteome</keyword>
<sequence length="502" mass="56550">MPEETTSIDYVMEAASGPHFSGLRLDASPTHDSTLTPDYLPNQPFVIGVSGGTASGKTTVCDMIIQQLHDHRVVLVNQDSFYRGLRPEELEHVHEYNFDHPDAFDTEQLLECMRTLISGQSVQVPIYDFKKHQRSSDSFRQVNASDVIILEGILVFHDQGVRDLMNMKIFVDTDADVRLARRIRRDTVERGRDINSVLEQYAKFVKPAFDDFVLPSKKYADVIIPRGGDNHVAIDLIVQHIRTKLGQHDLCKIYPNVYVIQSTFQIRGMHTLIRDRDISKHDFVFYSDRLIRLVVEHGLGHLPFTEKQVVTPTGSVYTGVDFCKKLCGVSIVRSGESMENALRACCKGIKIGKILIHRDGDNGKQVNISFGTDELDLEQPSCVVSLRMWFVFNGKTLCISGQLIYEKLPKDISERHVLLLDPVLATGNSANQAIELLIQKGVPENHIIFLNLISAPEGIHCVCKRFPSLKIVTSEIDVALNEEFRVIPGLGEFGDRYFGTDD</sequence>
<keyword evidence="5" id="KW-0021">Allosteric enzyme</keyword>
<keyword evidence="6 11" id="KW-0808">Transferase</keyword>
<comment type="similarity">
    <text evidence="3">In the N-terminal section; belongs to the uridine kinase family.</text>
</comment>
<dbReference type="GO" id="GO:0005525">
    <property type="term" value="F:GTP binding"/>
    <property type="evidence" value="ECO:0007669"/>
    <property type="project" value="UniProtKB-KW"/>
</dbReference>
<evidence type="ECO:0000256" key="5">
    <source>
        <dbReference type="ARBA" id="ARBA00022533"/>
    </source>
</evidence>
<dbReference type="Gene3D" id="3.40.50.300">
    <property type="entry name" value="P-loop containing nucleotide triphosphate hydrolases"/>
    <property type="match status" value="1"/>
</dbReference>
<dbReference type="GO" id="GO:0004849">
    <property type="term" value="F:uridine kinase activity"/>
    <property type="evidence" value="ECO:0007669"/>
    <property type="project" value="UniProtKB-EC"/>
</dbReference>
<evidence type="ECO:0000256" key="8">
    <source>
        <dbReference type="ARBA" id="ARBA00022777"/>
    </source>
</evidence>
<dbReference type="Gene3D" id="3.40.50.2020">
    <property type="match status" value="1"/>
</dbReference>
<comment type="similarity">
    <text evidence="11">Belongs to the uridine kinase family.</text>
</comment>
<keyword evidence="9" id="KW-0342">GTP-binding</keyword>
<dbReference type="Pfam" id="PF00485">
    <property type="entry name" value="PRK"/>
    <property type="match status" value="1"/>
</dbReference>
<dbReference type="InterPro" id="IPR001162">
    <property type="entry name" value="UvrC_RNase_H_dom"/>
</dbReference>
<gene>
    <name evidence="14" type="primary">LOC113863603</name>
</gene>
<dbReference type="InterPro" id="IPR027417">
    <property type="entry name" value="P-loop_NTPase"/>
</dbReference>
<evidence type="ECO:0000256" key="4">
    <source>
        <dbReference type="ARBA" id="ARBA00010723"/>
    </source>
</evidence>
<reference evidence="13" key="1">
    <citation type="journal article" date="2019" name="Toxins">
        <title>Detection of Abrin-Like and Prepropulchellin-Like Toxin Genes and Transcripts Using Whole Genome Sequencing and Full-Length Transcript Sequencing of Abrus precatorius.</title>
        <authorList>
            <person name="Hovde B.T."/>
            <person name="Daligault H.E."/>
            <person name="Hanschen E.R."/>
            <person name="Kunde Y.A."/>
            <person name="Johnson M.B."/>
            <person name="Starkenburg S.R."/>
            <person name="Johnson S.L."/>
        </authorList>
    </citation>
    <scope>NUCLEOTIDE SEQUENCE [LARGE SCALE GENOMIC DNA]</scope>
</reference>
<dbReference type="PANTHER" id="PTHR10285">
    <property type="entry name" value="URIDINE KINASE"/>
    <property type="match status" value="1"/>
</dbReference>
<dbReference type="PRINTS" id="PR00988">
    <property type="entry name" value="URIDINKINASE"/>
</dbReference>
<evidence type="ECO:0000313" key="13">
    <source>
        <dbReference type="Proteomes" id="UP000694853"/>
    </source>
</evidence>
<dbReference type="CDD" id="cd06223">
    <property type="entry name" value="PRTases_typeI"/>
    <property type="match status" value="1"/>
</dbReference>
<dbReference type="OrthoDB" id="106623at2759"/>
<evidence type="ECO:0000259" key="12">
    <source>
        <dbReference type="PROSITE" id="PS50165"/>
    </source>
</evidence>
<protein>
    <recommendedName>
        <fullName evidence="11">Uridine kinase</fullName>
        <ecNumber evidence="11">2.7.1.48</ecNumber>
    </recommendedName>
</protein>
<dbReference type="KEGG" id="aprc:113863603"/>
<dbReference type="CDD" id="cd02023">
    <property type="entry name" value="UMPK"/>
    <property type="match status" value="1"/>
</dbReference>
<comment type="similarity">
    <text evidence="4">In the C-terminal section; belongs to the UPRTase family.</text>
</comment>
<evidence type="ECO:0000256" key="3">
    <source>
        <dbReference type="ARBA" id="ARBA00008173"/>
    </source>
</evidence>
<comment type="catalytic activity">
    <reaction evidence="11">
        <text>cytidine + ATP = CMP + ADP + H(+)</text>
        <dbReference type="Rhea" id="RHEA:24674"/>
        <dbReference type="ChEBI" id="CHEBI:15378"/>
        <dbReference type="ChEBI" id="CHEBI:17562"/>
        <dbReference type="ChEBI" id="CHEBI:30616"/>
        <dbReference type="ChEBI" id="CHEBI:60377"/>
        <dbReference type="ChEBI" id="CHEBI:456216"/>
        <dbReference type="EC" id="2.7.1.48"/>
    </reaction>
</comment>
<comment type="pathway">
    <text evidence="2 11">Pyrimidine metabolism; CTP biosynthesis via salvage pathway; CTP from cytidine: step 1/3.</text>
</comment>
<dbReference type="SUPFAM" id="SSF52540">
    <property type="entry name" value="P-loop containing nucleoside triphosphate hydrolases"/>
    <property type="match status" value="1"/>
</dbReference>
<evidence type="ECO:0000256" key="7">
    <source>
        <dbReference type="ARBA" id="ARBA00022741"/>
    </source>
</evidence>
<evidence type="ECO:0000313" key="14">
    <source>
        <dbReference type="RefSeq" id="XP_027353041.1"/>
    </source>
</evidence>
<dbReference type="AlphaFoldDB" id="A0A8B8L9N5"/>
<keyword evidence="8 11" id="KW-0418">Kinase</keyword>
<evidence type="ECO:0000256" key="11">
    <source>
        <dbReference type="RuleBase" id="RU003825"/>
    </source>
</evidence>
<dbReference type="FunFam" id="3.40.50.300:FF:000339">
    <property type="entry name" value="Uridine kinase"/>
    <property type="match status" value="1"/>
</dbReference>